<organism evidence="1 2">
    <name type="scientific">Elysia crispata</name>
    <name type="common">lettuce slug</name>
    <dbReference type="NCBI Taxonomy" id="231223"/>
    <lineage>
        <taxon>Eukaryota</taxon>
        <taxon>Metazoa</taxon>
        <taxon>Spiralia</taxon>
        <taxon>Lophotrochozoa</taxon>
        <taxon>Mollusca</taxon>
        <taxon>Gastropoda</taxon>
        <taxon>Heterobranchia</taxon>
        <taxon>Euthyneura</taxon>
        <taxon>Panpulmonata</taxon>
        <taxon>Sacoglossa</taxon>
        <taxon>Placobranchoidea</taxon>
        <taxon>Plakobranchidae</taxon>
        <taxon>Elysia</taxon>
    </lineage>
</organism>
<reference evidence="1" key="1">
    <citation type="journal article" date="2023" name="G3 (Bethesda)">
        <title>A reference genome for the long-term kleptoplast-retaining sea slug Elysia crispata morphotype clarki.</title>
        <authorList>
            <person name="Eastman K.E."/>
            <person name="Pendleton A.L."/>
            <person name="Shaikh M.A."/>
            <person name="Suttiyut T."/>
            <person name="Ogas R."/>
            <person name="Tomko P."/>
            <person name="Gavelis G."/>
            <person name="Widhalm J.R."/>
            <person name="Wisecaver J.H."/>
        </authorList>
    </citation>
    <scope>NUCLEOTIDE SEQUENCE</scope>
    <source>
        <strain evidence="1">ECLA1</strain>
    </source>
</reference>
<protein>
    <submittedName>
        <fullName evidence="1">Uncharacterized protein</fullName>
    </submittedName>
</protein>
<sequence>MGYRQVITVHQRSLTETRQAILKFVRRTKASFTHPHPLLRTVFFCPQITMPDKTSLDPLIQCLVLNLSHPTDRKDQTMEQNVLFHPIINYAKHCLNLWLDFYIIGL</sequence>
<dbReference type="Proteomes" id="UP001283361">
    <property type="component" value="Unassembled WGS sequence"/>
</dbReference>
<gene>
    <name evidence="1" type="ORF">RRG08_058927</name>
</gene>
<accession>A0AAE0XRI0</accession>
<keyword evidence="2" id="KW-1185">Reference proteome</keyword>
<dbReference type="EMBL" id="JAWDGP010007763">
    <property type="protein sequence ID" value="KAK3705846.1"/>
    <property type="molecule type" value="Genomic_DNA"/>
</dbReference>
<comment type="caution">
    <text evidence="1">The sequence shown here is derived from an EMBL/GenBank/DDBJ whole genome shotgun (WGS) entry which is preliminary data.</text>
</comment>
<proteinExistence type="predicted"/>
<evidence type="ECO:0000313" key="1">
    <source>
        <dbReference type="EMBL" id="KAK3705846.1"/>
    </source>
</evidence>
<evidence type="ECO:0000313" key="2">
    <source>
        <dbReference type="Proteomes" id="UP001283361"/>
    </source>
</evidence>
<dbReference type="AlphaFoldDB" id="A0AAE0XRI0"/>
<name>A0AAE0XRI0_9GAST</name>